<dbReference type="NCBIfam" id="TIGR01976">
    <property type="entry name" value="am_tr_V_VC1184"/>
    <property type="match status" value="1"/>
</dbReference>
<dbReference type="PANTHER" id="PTHR43586">
    <property type="entry name" value="CYSTEINE DESULFURASE"/>
    <property type="match status" value="1"/>
</dbReference>
<reference evidence="2" key="2">
    <citation type="journal article" date="2021" name="Mar. Drugs">
        <title>Genome Reduction and Secondary Metabolism of the Marine Sponge-Associated Cyanobacterium Leptothoe.</title>
        <authorList>
            <person name="Konstantinou D."/>
            <person name="Popin R.V."/>
            <person name="Fewer D.P."/>
            <person name="Sivonen K."/>
            <person name="Gkelis S."/>
        </authorList>
    </citation>
    <scope>NUCLEOTIDE SEQUENCE</scope>
    <source>
        <strain evidence="2">TAU-MAC 1115</strain>
    </source>
</reference>
<dbReference type="InterPro" id="IPR015424">
    <property type="entry name" value="PyrdxlP-dep_Trfase"/>
</dbReference>
<reference evidence="2" key="1">
    <citation type="submission" date="2020-11" db="EMBL/GenBank/DDBJ databases">
        <authorList>
            <person name="Konstantinou D."/>
            <person name="Gkelis S."/>
            <person name="Popin R."/>
            <person name="Fewer D."/>
            <person name="Sivonen K."/>
        </authorList>
    </citation>
    <scope>NUCLEOTIDE SEQUENCE</scope>
    <source>
        <strain evidence="2">TAU-MAC 1115</strain>
    </source>
</reference>
<dbReference type="InterPro" id="IPR015422">
    <property type="entry name" value="PyrdxlP-dep_Trfase_small"/>
</dbReference>
<name>A0A947GIG5_9CYAN</name>
<accession>A0A947GIG5</accession>
<organism evidence="2 3">
    <name type="scientific">Leptothoe spongobia TAU-MAC 1115</name>
    <dbReference type="NCBI Taxonomy" id="1967444"/>
    <lineage>
        <taxon>Bacteria</taxon>
        <taxon>Bacillati</taxon>
        <taxon>Cyanobacteriota</taxon>
        <taxon>Cyanophyceae</taxon>
        <taxon>Nodosilineales</taxon>
        <taxon>Cymatolegaceae</taxon>
        <taxon>Leptothoe</taxon>
        <taxon>Leptothoe spongobia</taxon>
    </lineage>
</organism>
<sequence>MCLSLPAQISPSIPLRKGAFLVSRLVAAPASEPTTLPLAWIRPQFPALDQTINGNPVAFLDGPGGTQVPQRVIDAVGHYLAHDNANAHGAFANSQRTDHVIAAAHGAMADFLGCDSKEIIFGPNMTSLTFAMSRAIGRQLRPGDEILVTCLDHDANVAPWLALGERGMIVHTIDMHPQDCTLDLDDLTSKLSRRTRLLAITYASNAVGTLNDLPAIIRLAHDAGAWVYVDAVHYAPHGPIDVHQLDCDFLVCSPYKFFGPHIGVLYGKQEHLEQIFPYKVRPASEAIPDRWETGTQNHEGLAGVTAAVDYLADLGQIVSPQVSHRRKAILAAMTAIHHHGGQLCQSLIKGLLQLPEITIYGITASEQMGWRLPTVAIRMAKCPPAVIANTLGQQGIFTWHGNFYALNLTRRLGVEDRGGLLRIGLMHYNTLAEVNRLLTALTTMVTTMVTS</sequence>
<dbReference type="Gene3D" id="3.90.1150.10">
    <property type="entry name" value="Aspartate Aminotransferase, domain 1"/>
    <property type="match status" value="1"/>
</dbReference>
<dbReference type="InterPro" id="IPR000192">
    <property type="entry name" value="Aminotrans_V_dom"/>
</dbReference>
<dbReference type="AlphaFoldDB" id="A0A947GIG5"/>
<gene>
    <name evidence="2" type="ORF">IXB50_05215</name>
</gene>
<evidence type="ECO:0000313" key="3">
    <source>
        <dbReference type="Proteomes" id="UP000717364"/>
    </source>
</evidence>
<dbReference type="Gene3D" id="3.40.640.10">
    <property type="entry name" value="Type I PLP-dependent aspartate aminotransferase-like (Major domain)"/>
    <property type="match status" value="1"/>
</dbReference>
<dbReference type="InterPro" id="IPR011340">
    <property type="entry name" value="Cys_dSase-rel"/>
</dbReference>
<dbReference type="Proteomes" id="UP000717364">
    <property type="component" value="Unassembled WGS sequence"/>
</dbReference>
<dbReference type="InterPro" id="IPR015421">
    <property type="entry name" value="PyrdxlP-dep_Trfase_major"/>
</dbReference>
<dbReference type="EMBL" id="JADOES010000007">
    <property type="protein sequence ID" value="MBT9314817.1"/>
    <property type="molecule type" value="Genomic_DNA"/>
</dbReference>
<dbReference type="Pfam" id="PF00266">
    <property type="entry name" value="Aminotran_5"/>
    <property type="match status" value="1"/>
</dbReference>
<dbReference type="PANTHER" id="PTHR43586:SF21">
    <property type="entry name" value="PYRIDOXAL PHOSPHATE (PLP)-DEPENDENT ASPARTATE AMINOTRANSFERASE SUPERFAMILY"/>
    <property type="match status" value="1"/>
</dbReference>
<feature type="domain" description="Aminotransferase class V" evidence="1">
    <location>
        <begin position="59"/>
        <end position="437"/>
    </location>
</feature>
<dbReference type="SUPFAM" id="SSF53383">
    <property type="entry name" value="PLP-dependent transferases"/>
    <property type="match status" value="1"/>
</dbReference>
<evidence type="ECO:0000313" key="2">
    <source>
        <dbReference type="EMBL" id="MBT9314817.1"/>
    </source>
</evidence>
<keyword evidence="3" id="KW-1185">Reference proteome</keyword>
<evidence type="ECO:0000259" key="1">
    <source>
        <dbReference type="Pfam" id="PF00266"/>
    </source>
</evidence>
<protein>
    <submittedName>
        <fullName evidence="2">Cysteine desulfurase-like protein</fullName>
    </submittedName>
</protein>
<comment type="caution">
    <text evidence="2">The sequence shown here is derived from an EMBL/GenBank/DDBJ whole genome shotgun (WGS) entry which is preliminary data.</text>
</comment>
<proteinExistence type="predicted"/>